<organism evidence="9 10">
    <name type="scientific">Ruthenibacterium intestinale</name>
    <dbReference type="NCBI Taxonomy" id="3133163"/>
    <lineage>
        <taxon>Bacteria</taxon>
        <taxon>Bacillati</taxon>
        <taxon>Bacillota</taxon>
        <taxon>Clostridia</taxon>
        <taxon>Eubacteriales</taxon>
        <taxon>Oscillospiraceae</taxon>
        <taxon>Ruthenibacterium</taxon>
    </lineage>
</organism>
<evidence type="ECO:0000313" key="10">
    <source>
        <dbReference type="Proteomes" id="UP001477672"/>
    </source>
</evidence>
<feature type="transmembrane region" description="Helical" evidence="7">
    <location>
        <begin position="346"/>
        <end position="365"/>
    </location>
</feature>
<dbReference type="CDD" id="cd16015">
    <property type="entry name" value="LTA_synthase"/>
    <property type="match status" value="1"/>
</dbReference>
<evidence type="ECO:0000256" key="5">
    <source>
        <dbReference type="ARBA" id="ARBA00022989"/>
    </source>
</evidence>
<name>A0ABV1GDD6_9FIRM</name>
<gene>
    <name evidence="9" type="ORF">WMO24_05195</name>
</gene>
<feature type="transmembrane region" description="Helical" evidence="7">
    <location>
        <begin position="235"/>
        <end position="257"/>
    </location>
</feature>
<keyword evidence="10" id="KW-1185">Reference proteome</keyword>
<evidence type="ECO:0000313" key="9">
    <source>
        <dbReference type="EMBL" id="MEQ2519829.1"/>
    </source>
</evidence>
<dbReference type="Proteomes" id="UP001477672">
    <property type="component" value="Unassembled WGS sequence"/>
</dbReference>
<evidence type="ECO:0000256" key="2">
    <source>
        <dbReference type="ARBA" id="ARBA00004936"/>
    </source>
</evidence>
<dbReference type="SUPFAM" id="SSF53649">
    <property type="entry name" value="Alkaline phosphatase-like"/>
    <property type="match status" value="1"/>
</dbReference>
<comment type="pathway">
    <text evidence="2">Cell wall biogenesis; lipoteichoic acid biosynthesis.</text>
</comment>
<dbReference type="InterPro" id="IPR000917">
    <property type="entry name" value="Sulfatase_N"/>
</dbReference>
<keyword evidence="6 7" id="KW-0472">Membrane</keyword>
<evidence type="ECO:0000256" key="6">
    <source>
        <dbReference type="ARBA" id="ARBA00023136"/>
    </source>
</evidence>
<dbReference type="PANTHER" id="PTHR47371">
    <property type="entry name" value="LIPOTEICHOIC ACID SYNTHASE"/>
    <property type="match status" value="1"/>
</dbReference>
<comment type="subcellular location">
    <subcellularLocation>
        <location evidence="1">Cell membrane</location>
        <topology evidence="1">Multi-pass membrane protein</topology>
    </subcellularLocation>
</comment>
<dbReference type="RefSeq" id="WP_349215264.1">
    <property type="nucleotide sequence ID" value="NZ_JBBMFA010000069.1"/>
</dbReference>
<evidence type="ECO:0000256" key="4">
    <source>
        <dbReference type="ARBA" id="ARBA00022692"/>
    </source>
</evidence>
<feature type="transmembrane region" description="Helical" evidence="7">
    <location>
        <begin position="377"/>
        <end position="394"/>
    </location>
</feature>
<evidence type="ECO:0000256" key="1">
    <source>
        <dbReference type="ARBA" id="ARBA00004651"/>
    </source>
</evidence>
<evidence type="ECO:0000256" key="7">
    <source>
        <dbReference type="SAM" id="Phobius"/>
    </source>
</evidence>
<dbReference type="PANTHER" id="PTHR47371:SF3">
    <property type="entry name" value="PHOSPHOGLYCEROL TRANSFERASE I"/>
    <property type="match status" value="1"/>
</dbReference>
<dbReference type="EMBL" id="JBBMFA010000069">
    <property type="protein sequence ID" value="MEQ2519829.1"/>
    <property type="molecule type" value="Genomic_DNA"/>
</dbReference>
<accession>A0ABV1GDD6</accession>
<protein>
    <submittedName>
        <fullName evidence="9">LTA synthase family protein</fullName>
    </submittedName>
</protein>
<evidence type="ECO:0000256" key="3">
    <source>
        <dbReference type="ARBA" id="ARBA00022475"/>
    </source>
</evidence>
<dbReference type="InterPro" id="IPR017850">
    <property type="entry name" value="Alkaline_phosphatase_core_sf"/>
</dbReference>
<sequence>MQPLFHLHLTRNPVRIAFAILLTVLCVGACVWLCLSPDMLAAAVDELDTQEDLVEGGAPVSPYLSKNFTLEYEFTVPDEQPYLEEVGVCLAPDSTDPNDDWPQYTMTLSREDEVLASEVLDLQAHFSVGEYWHYYFLTVEQLLQPDVTYTLSISCDAYYTGNTPGMRVSVHPVEEGEFSCFETDDGAFAADFSITTASLDYSLYYLPLILMAIAWIVAMFSLLGDIIWCGRRPSLIVMILFNGVLCAFFALCAVENLNNSGGIFYMDPAPILVNLITYICLYLLLYAPTGSPFFSICFVSVLLTVGSVVNYFTLRFRGTPVMPTDLFAATTAANVMGQYEIGPDPVLLWSGAMTLCVCAIAYMVAGRPITRKAFLHAGMRLAGLGGSLAFLMILNTTGGCIALQVPTNAWDPTSANQQNGFVVHFVENARSMFLSKPDGYSSARIEEISSRYDATSETDQMPNIIFIMNESLADFEANGELLTSQPILPYLHSLSGQSNALTGYVQIPASGGGTSTSEFQALTGISDRDYYATAPYATHVLRETPSLPSVLSELGYTSIAAHPAQAGNWNRDRAYERLGFDEFYDISKLRGLVNLRGLATDSSFYASLEELAQQTSEPLFLFAVTIQNHGGYDYEDFDEPIRILSPAGDYPLATQYLNLARLSDDAFQELTSYYSEVDEPTLIVMFGDHFPAIETDFIYDVCSDEPNSSLPTHLTPYVVWANYDLEKENLPEDGEIISVSFLQSVLMDAAGLPKTGWQQFLSDVMDEYPVVSKFGTLDAQGELVDDSLDIPLLQDYSCLQYNLLSSSRSRAKAFFSFTE</sequence>
<feature type="domain" description="Sulfatase N-terminal" evidence="8">
    <location>
        <begin position="462"/>
        <end position="751"/>
    </location>
</feature>
<keyword evidence="3" id="KW-1003">Cell membrane</keyword>
<comment type="caution">
    <text evidence="9">The sequence shown here is derived from an EMBL/GenBank/DDBJ whole genome shotgun (WGS) entry which is preliminary data.</text>
</comment>
<feature type="transmembrane region" description="Helical" evidence="7">
    <location>
        <begin position="203"/>
        <end position="223"/>
    </location>
</feature>
<dbReference type="Pfam" id="PF00884">
    <property type="entry name" value="Sulfatase"/>
    <property type="match status" value="1"/>
</dbReference>
<dbReference type="InterPro" id="IPR050448">
    <property type="entry name" value="OpgB/LTA_synthase_biosynth"/>
</dbReference>
<reference evidence="9 10" key="1">
    <citation type="submission" date="2024-03" db="EMBL/GenBank/DDBJ databases">
        <title>Human intestinal bacterial collection.</title>
        <authorList>
            <person name="Pauvert C."/>
            <person name="Hitch T.C.A."/>
            <person name="Clavel T."/>
        </authorList>
    </citation>
    <scope>NUCLEOTIDE SEQUENCE [LARGE SCALE GENOMIC DNA]</scope>
    <source>
        <strain evidence="9 10">CLA-JM-H11</strain>
    </source>
</reference>
<keyword evidence="4 7" id="KW-0812">Transmembrane</keyword>
<feature type="transmembrane region" description="Helical" evidence="7">
    <location>
        <begin position="293"/>
        <end position="314"/>
    </location>
</feature>
<proteinExistence type="predicted"/>
<evidence type="ECO:0000259" key="8">
    <source>
        <dbReference type="Pfam" id="PF00884"/>
    </source>
</evidence>
<feature type="transmembrane region" description="Helical" evidence="7">
    <location>
        <begin position="269"/>
        <end position="286"/>
    </location>
</feature>
<dbReference type="Gene3D" id="3.40.720.10">
    <property type="entry name" value="Alkaline Phosphatase, subunit A"/>
    <property type="match status" value="1"/>
</dbReference>
<keyword evidence="5 7" id="KW-1133">Transmembrane helix</keyword>